<dbReference type="GO" id="GO:0005739">
    <property type="term" value="C:mitochondrion"/>
    <property type="evidence" value="ECO:0007669"/>
    <property type="project" value="TreeGrafter"/>
</dbReference>
<proteinExistence type="inferred from homology"/>
<dbReference type="InterPro" id="IPR036237">
    <property type="entry name" value="Xyl_isomerase-like_sf"/>
</dbReference>
<dbReference type="AlphaFoldDB" id="A0A8C2WES5"/>
<evidence type="ECO:0000256" key="8">
    <source>
        <dbReference type="SAM" id="MobiDB-lite"/>
    </source>
</evidence>
<keyword evidence="7" id="KW-0234">DNA repair</keyword>
<feature type="region of interest" description="Disordered" evidence="8">
    <location>
        <begin position="1"/>
        <end position="32"/>
    </location>
</feature>
<keyword evidence="11" id="KW-1185">Reference proteome</keyword>
<dbReference type="GO" id="GO:0003906">
    <property type="term" value="F:DNA-(apurinic or apyrimidinic site) endonuclease activity"/>
    <property type="evidence" value="ECO:0007669"/>
    <property type="project" value="TreeGrafter"/>
</dbReference>
<dbReference type="PANTHER" id="PTHR21445">
    <property type="entry name" value="ENDONUCLEASE IV ENDODEOXYRIBONUCLEASE IV"/>
    <property type="match status" value="1"/>
</dbReference>
<evidence type="ECO:0000256" key="7">
    <source>
        <dbReference type="ARBA" id="ARBA00023204"/>
    </source>
</evidence>
<keyword evidence="5" id="KW-0378">Hydrolase</keyword>
<accession>A0A8C2WES5</accession>
<reference evidence="10" key="2">
    <citation type="submission" date="2025-09" db="UniProtKB">
        <authorList>
            <consortium name="Ensembl"/>
        </authorList>
    </citation>
    <scope>IDENTIFICATION</scope>
</reference>
<dbReference type="SMART" id="SM00518">
    <property type="entry name" value="AP2Ec"/>
    <property type="match status" value="1"/>
</dbReference>
<evidence type="ECO:0000256" key="6">
    <source>
        <dbReference type="ARBA" id="ARBA00022833"/>
    </source>
</evidence>
<comment type="similarity">
    <text evidence="2">Belongs to the AP endonuclease 2 family.</text>
</comment>
<dbReference type="GO" id="GO:0006284">
    <property type="term" value="P:base-excision repair"/>
    <property type="evidence" value="ECO:0007669"/>
    <property type="project" value="TreeGrafter"/>
</dbReference>
<protein>
    <recommendedName>
        <fullName evidence="9">Xylose isomerase-like TIM barrel domain-containing protein</fullName>
    </recommendedName>
</protein>
<feature type="compositionally biased region" description="Basic residues" evidence="8">
    <location>
        <begin position="1"/>
        <end position="11"/>
    </location>
</feature>
<comment type="cofactor">
    <cofactor evidence="1">
        <name>Zn(2+)</name>
        <dbReference type="ChEBI" id="CHEBI:29105"/>
    </cofactor>
</comment>
<evidence type="ECO:0000256" key="2">
    <source>
        <dbReference type="ARBA" id="ARBA00005340"/>
    </source>
</evidence>
<feature type="compositionally biased region" description="Basic and acidic residues" evidence="8">
    <location>
        <begin position="12"/>
        <end position="21"/>
    </location>
</feature>
<evidence type="ECO:0000259" key="9">
    <source>
        <dbReference type="Pfam" id="PF01261"/>
    </source>
</evidence>
<dbReference type="Ensembl" id="ENSCLMT00005002813.1">
    <property type="protein sequence ID" value="ENSCLMP00005002649.1"/>
    <property type="gene ID" value="ENSCLMG00005001388.1"/>
</dbReference>
<evidence type="ECO:0000256" key="3">
    <source>
        <dbReference type="ARBA" id="ARBA00022723"/>
    </source>
</evidence>
<dbReference type="GO" id="GO:0003677">
    <property type="term" value="F:DNA binding"/>
    <property type="evidence" value="ECO:0007669"/>
    <property type="project" value="InterPro"/>
</dbReference>
<organism evidence="10 11">
    <name type="scientific">Cyclopterus lumpus</name>
    <name type="common">Lumpsucker</name>
    <dbReference type="NCBI Taxonomy" id="8103"/>
    <lineage>
        <taxon>Eukaryota</taxon>
        <taxon>Metazoa</taxon>
        <taxon>Chordata</taxon>
        <taxon>Craniata</taxon>
        <taxon>Vertebrata</taxon>
        <taxon>Euteleostomi</taxon>
        <taxon>Actinopterygii</taxon>
        <taxon>Neopterygii</taxon>
        <taxon>Teleostei</taxon>
        <taxon>Neoteleostei</taxon>
        <taxon>Acanthomorphata</taxon>
        <taxon>Eupercaria</taxon>
        <taxon>Perciformes</taxon>
        <taxon>Cottioidei</taxon>
        <taxon>Cottales</taxon>
        <taxon>Cyclopteridae</taxon>
        <taxon>Cyclopterus</taxon>
    </lineage>
</organism>
<feature type="domain" description="Xylose isomerase-like TIM barrel" evidence="9">
    <location>
        <begin position="132"/>
        <end position="187"/>
    </location>
</feature>
<evidence type="ECO:0000313" key="11">
    <source>
        <dbReference type="Proteomes" id="UP000694565"/>
    </source>
</evidence>
<dbReference type="Pfam" id="PF01261">
    <property type="entry name" value="AP_endonuc_2"/>
    <property type="match status" value="1"/>
</dbReference>
<keyword evidence="6" id="KW-0862">Zinc</keyword>
<dbReference type="GO" id="GO:0005634">
    <property type="term" value="C:nucleus"/>
    <property type="evidence" value="ECO:0007669"/>
    <property type="project" value="TreeGrafter"/>
</dbReference>
<dbReference type="GO" id="GO:0008081">
    <property type="term" value="F:phosphoric diester hydrolase activity"/>
    <property type="evidence" value="ECO:0007669"/>
    <property type="project" value="TreeGrafter"/>
</dbReference>
<dbReference type="GO" id="GO:0008270">
    <property type="term" value="F:zinc ion binding"/>
    <property type="evidence" value="ECO:0007669"/>
    <property type="project" value="InterPro"/>
</dbReference>
<dbReference type="Gene3D" id="3.20.20.150">
    <property type="entry name" value="Divalent-metal-dependent TIM barrel enzymes"/>
    <property type="match status" value="1"/>
</dbReference>
<evidence type="ECO:0000256" key="1">
    <source>
        <dbReference type="ARBA" id="ARBA00001947"/>
    </source>
</evidence>
<dbReference type="InterPro" id="IPR018246">
    <property type="entry name" value="AP_endonuc_F2_Zn_BS"/>
</dbReference>
<evidence type="ECO:0000256" key="5">
    <source>
        <dbReference type="ARBA" id="ARBA00022801"/>
    </source>
</evidence>
<evidence type="ECO:0000256" key="4">
    <source>
        <dbReference type="ARBA" id="ARBA00022763"/>
    </source>
</evidence>
<dbReference type="PROSITE" id="PS00730">
    <property type="entry name" value="AP_NUCLEASE_F2_2"/>
    <property type="match status" value="1"/>
</dbReference>
<dbReference type="InterPro" id="IPR001719">
    <property type="entry name" value="AP_endonuc_2"/>
</dbReference>
<sequence>MGPRKRGSKKRKSEEALGGEKEGEDTEERRHRRKYRGNDKYIGAHVGFLWSPAQRWVAAVFLGSQRSWKRPALDQIAALNSHPASWVLYLMNCGSPKEGFRALLVDEFSCCSLPGAINHCLFFLLLPTMWSVLENMSGQGSTLGGKFSELRSIVDKVRDQTRVGVCLDTCHAFAAGERNHRFIFLSHKMSKLGCHLDHIVNEPRLDHIPLILPGFEYAEQVELLYSLFMRRQ</sequence>
<keyword evidence="4" id="KW-0227">DNA damage</keyword>
<dbReference type="PANTHER" id="PTHR21445:SF0">
    <property type="entry name" value="APURINIC-APYRIMIDINIC ENDONUCLEASE"/>
    <property type="match status" value="1"/>
</dbReference>
<dbReference type="Proteomes" id="UP000694565">
    <property type="component" value="Unplaced"/>
</dbReference>
<name>A0A8C2WES5_CYCLU</name>
<dbReference type="InterPro" id="IPR013022">
    <property type="entry name" value="Xyl_isomerase-like_TIM-brl"/>
</dbReference>
<dbReference type="SUPFAM" id="SSF51658">
    <property type="entry name" value="Xylose isomerase-like"/>
    <property type="match status" value="1"/>
</dbReference>
<reference evidence="10" key="1">
    <citation type="submission" date="2025-08" db="UniProtKB">
        <authorList>
            <consortium name="Ensembl"/>
        </authorList>
    </citation>
    <scope>IDENTIFICATION</scope>
</reference>
<evidence type="ECO:0000313" key="10">
    <source>
        <dbReference type="Ensembl" id="ENSCLMP00005002649.1"/>
    </source>
</evidence>
<keyword evidence="3" id="KW-0479">Metal-binding</keyword>